<dbReference type="GO" id="GO:0005829">
    <property type="term" value="C:cytosol"/>
    <property type="evidence" value="ECO:0007669"/>
    <property type="project" value="TreeGrafter"/>
</dbReference>
<dbReference type="Pfam" id="PF13193">
    <property type="entry name" value="AMP-binding_C"/>
    <property type="match status" value="1"/>
</dbReference>
<dbReference type="NCBIfam" id="TIGR02188">
    <property type="entry name" value="Ac_CoA_lig_AcsA"/>
    <property type="match status" value="1"/>
</dbReference>
<comment type="PTM">
    <text evidence="6">Acetylated. Deacetylation by the SIR2-homolog deacetylase activates the enzyme.</text>
</comment>
<dbReference type="Pfam" id="PF00501">
    <property type="entry name" value="AMP-binding"/>
    <property type="match status" value="1"/>
</dbReference>
<feature type="domain" description="AMP-binding enzyme C-terminal" evidence="8">
    <location>
        <begin position="541"/>
        <end position="619"/>
    </location>
</feature>
<dbReference type="NCBIfam" id="NF001208">
    <property type="entry name" value="PRK00174.1"/>
    <property type="match status" value="1"/>
</dbReference>
<keyword evidence="4 6" id="KW-0067">ATP-binding</keyword>
<feature type="binding site" evidence="6">
    <location>
        <begin position="203"/>
        <end position="206"/>
    </location>
    <ligand>
        <name>CoA</name>
        <dbReference type="ChEBI" id="CHEBI:57287"/>
    </ligand>
</feature>
<dbReference type="Gene3D" id="3.40.50.12780">
    <property type="entry name" value="N-terminal domain of ligase-like"/>
    <property type="match status" value="1"/>
</dbReference>
<comment type="similarity">
    <text evidence="1 6">Belongs to the ATP-dependent AMP-binding enzyme family.</text>
</comment>
<sequence length="656" mass="74131">MANNELAEVSIDSLLKENRKFLPNKKFSENYILKDYNTYKRMYNSSIKDPKKFWEKMAATHLVFFKKWRSVFKWKDYKAEWFIGATLNISYNCLDRHVNSDRKNKAALIWEGEPGDVKTYTYQQLYSEVMICANMLKSLGLVAGDKAAIYMPLIPEAMIAMLACTRIGVVHTVVFGGFSSNSLRDRIQDSGCKILFTADGGFRKGSVVKMKEMADEALLETSTIKNVIVVKRTSEKVNMKTGRDLWWHEYSAKQAKVCEAIPLSSEHPLFILYTSGTTGKPKGLLHTTAGYLLGATVTTKYLFDIKETDIYWCTADVGWITGHSYVVYGPLSNGATVFMYEGAPTFPEPDRFWKMISDHKVTTLYTAPTAIRSFIRLGNEYPLKHDLSSLRLLGTVGEPINPEAWIWYNEVIGKKKCPIVDTWWQTETGAAMIAPFPGIMATKPGSATNPFFGIEPVILKKDGTKAKGNEGGYLCIKNPWPYMARTIYGDHDRYKKTYWKEIEGHYFTGDGAHQDKEGYFWIMGRVDDVINVSGHRLGTMEIESAAVHHPSIAECAVVGRPDPIKGQGIVAFITLKKSEKVNSHLKEDISKFIVKEIGTLARPDDIRFTEALPKTRSGKIMRRLLRELATTGVIKGDTTTLEDFSVLEKLREKDED</sequence>
<comment type="function">
    <text evidence="6">Catalyzes the conversion of acetate into acetyl-CoA (AcCoA), an essential intermediate at the junction of anabolic and catabolic pathways. AcsA undergoes a two-step reaction. In the first half reaction, AcsA combines acetate with ATP to form acetyl-adenylate (AcAMP) intermediate. In the second half reaction, it can then transfer the acetyl group from AcAMP to the sulfhydryl group of CoA, forming the product AcCoA.</text>
</comment>
<dbReference type="RefSeq" id="WP_153419683.1">
    <property type="nucleotide sequence ID" value="NZ_WFLM01000002.1"/>
</dbReference>
<evidence type="ECO:0000313" key="10">
    <source>
        <dbReference type="EMBL" id="KAB8039989.1"/>
    </source>
</evidence>
<keyword evidence="6" id="KW-0460">Magnesium</keyword>
<dbReference type="HAMAP" id="MF_01123">
    <property type="entry name" value="Ac_CoA_synth"/>
    <property type="match status" value="1"/>
</dbReference>
<dbReference type="InterPro" id="IPR032387">
    <property type="entry name" value="ACAS_N"/>
</dbReference>
<feature type="binding site" evidence="6">
    <location>
        <position position="549"/>
    </location>
    <ligand>
        <name>Mg(2+)</name>
        <dbReference type="ChEBI" id="CHEBI:18420"/>
    </ligand>
</feature>
<dbReference type="AlphaFoldDB" id="A0A6N6VW51"/>
<dbReference type="InterPro" id="IPR020845">
    <property type="entry name" value="AMP-binding_CS"/>
</dbReference>
<dbReference type="InterPro" id="IPR045851">
    <property type="entry name" value="AMP-bd_C_sf"/>
</dbReference>
<dbReference type="InterPro" id="IPR042099">
    <property type="entry name" value="ANL_N_sf"/>
</dbReference>
<feature type="binding site" evidence="6">
    <location>
        <position position="533"/>
    </location>
    <ligand>
        <name>CoA</name>
        <dbReference type="ChEBI" id="CHEBI:57287"/>
    </ligand>
</feature>
<dbReference type="InterPro" id="IPR011904">
    <property type="entry name" value="Ac_CoA_lig"/>
</dbReference>
<accession>A0A6N6VW51</accession>
<proteinExistence type="inferred from homology"/>
<evidence type="ECO:0000259" key="9">
    <source>
        <dbReference type="Pfam" id="PF16177"/>
    </source>
</evidence>
<dbReference type="Proteomes" id="UP000437748">
    <property type="component" value="Unassembled WGS sequence"/>
</dbReference>
<reference evidence="10 11" key="1">
    <citation type="submission" date="2019-10" db="EMBL/GenBank/DDBJ databases">
        <title>New species of Slilvanegrellaceae.</title>
        <authorList>
            <person name="Pitt A."/>
            <person name="Hahn M.W."/>
        </authorList>
    </citation>
    <scope>NUCLEOTIDE SEQUENCE [LARGE SCALE GENOMIC DNA]</scope>
    <source>
        <strain evidence="10 11">SP-Ram-0.45-NSY-1</strain>
    </source>
</reference>
<evidence type="ECO:0000256" key="4">
    <source>
        <dbReference type="ARBA" id="ARBA00022840"/>
    </source>
</evidence>
<dbReference type="InterPro" id="IPR000873">
    <property type="entry name" value="AMP-dep_synth/lig_dom"/>
</dbReference>
<keyword evidence="5 6" id="KW-0007">Acetylation</keyword>
<dbReference type="PANTHER" id="PTHR24095:SF14">
    <property type="entry name" value="ACETYL-COENZYME A SYNTHETASE 1"/>
    <property type="match status" value="1"/>
</dbReference>
<dbReference type="InterPro" id="IPR025110">
    <property type="entry name" value="AMP-bd_C"/>
</dbReference>
<dbReference type="Gene3D" id="3.30.300.30">
    <property type="match status" value="1"/>
</dbReference>
<dbReference type="FunFam" id="3.40.50.12780:FF:000001">
    <property type="entry name" value="Acetyl-coenzyme A synthetase"/>
    <property type="match status" value="1"/>
</dbReference>
<evidence type="ECO:0000256" key="3">
    <source>
        <dbReference type="ARBA" id="ARBA00022741"/>
    </source>
</evidence>
<feature type="binding site" evidence="6">
    <location>
        <begin position="421"/>
        <end position="426"/>
    </location>
    <ligand>
        <name>ATP</name>
        <dbReference type="ChEBI" id="CHEBI:30616"/>
    </ligand>
</feature>
<comment type="caution">
    <text evidence="6">Lacks conserved residue(s) required for the propagation of feature annotation.</text>
</comment>
<dbReference type="GO" id="GO:0019427">
    <property type="term" value="P:acetyl-CoA biosynthetic process from acetate"/>
    <property type="evidence" value="ECO:0007669"/>
    <property type="project" value="UniProtKB-UniRule"/>
</dbReference>
<comment type="cofactor">
    <cofactor evidence="6">
        <name>Mg(2+)</name>
        <dbReference type="ChEBI" id="CHEBI:18420"/>
    </cofactor>
</comment>
<dbReference type="GO" id="GO:0005524">
    <property type="term" value="F:ATP binding"/>
    <property type="evidence" value="ECO:0007669"/>
    <property type="project" value="UniProtKB-KW"/>
</dbReference>
<dbReference type="Pfam" id="PF16177">
    <property type="entry name" value="ACAS_N"/>
    <property type="match status" value="1"/>
</dbReference>
<evidence type="ECO:0000256" key="6">
    <source>
        <dbReference type="HAMAP-Rule" id="MF_01123"/>
    </source>
</evidence>
<feature type="binding site" evidence="6">
    <location>
        <position position="547"/>
    </location>
    <ligand>
        <name>Mg(2+)</name>
        <dbReference type="ChEBI" id="CHEBI:18420"/>
    </ligand>
</feature>
<comment type="catalytic activity">
    <reaction evidence="6">
        <text>acetate + ATP + CoA = acetyl-CoA + AMP + diphosphate</text>
        <dbReference type="Rhea" id="RHEA:23176"/>
        <dbReference type="ChEBI" id="CHEBI:30089"/>
        <dbReference type="ChEBI" id="CHEBI:30616"/>
        <dbReference type="ChEBI" id="CHEBI:33019"/>
        <dbReference type="ChEBI" id="CHEBI:57287"/>
        <dbReference type="ChEBI" id="CHEBI:57288"/>
        <dbReference type="ChEBI" id="CHEBI:456215"/>
        <dbReference type="EC" id="6.2.1.1"/>
    </reaction>
</comment>
<comment type="caution">
    <text evidence="10">The sequence shown here is derived from an EMBL/GenBank/DDBJ whole genome shotgun (WGS) entry which is preliminary data.</text>
</comment>
<feature type="binding site" evidence="6">
    <location>
        <position position="525"/>
    </location>
    <ligand>
        <name>ATP</name>
        <dbReference type="ChEBI" id="CHEBI:30616"/>
    </ligand>
</feature>
<keyword evidence="2 6" id="KW-0436">Ligase</keyword>
<feature type="domain" description="Acetyl-coenzyme A synthetase N-terminal" evidence="9">
    <location>
        <begin position="39"/>
        <end position="93"/>
    </location>
</feature>
<evidence type="ECO:0000259" key="8">
    <source>
        <dbReference type="Pfam" id="PF13193"/>
    </source>
</evidence>
<dbReference type="PROSITE" id="PS00455">
    <property type="entry name" value="AMP_BINDING"/>
    <property type="match status" value="1"/>
</dbReference>
<organism evidence="10 11">
    <name type="scientific">Silvanigrella paludirubra</name>
    <dbReference type="NCBI Taxonomy" id="2499159"/>
    <lineage>
        <taxon>Bacteria</taxon>
        <taxon>Pseudomonadati</taxon>
        <taxon>Bdellovibrionota</taxon>
        <taxon>Oligoflexia</taxon>
        <taxon>Silvanigrellales</taxon>
        <taxon>Silvanigrellaceae</taxon>
        <taxon>Silvanigrella</taxon>
    </lineage>
</organism>
<dbReference type="GO" id="GO:0016208">
    <property type="term" value="F:AMP binding"/>
    <property type="evidence" value="ECO:0007669"/>
    <property type="project" value="InterPro"/>
</dbReference>
<evidence type="ECO:0000313" key="11">
    <source>
        <dbReference type="Proteomes" id="UP000437748"/>
    </source>
</evidence>
<feature type="binding site" evidence="6">
    <location>
        <position position="510"/>
    </location>
    <ligand>
        <name>ATP</name>
        <dbReference type="ChEBI" id="CHEBI:30616"/>
    </ligand>
</feature>
<feature type="binding site" evidence="6">
    <location>
        <begin position="397"/>
        <end position="399"/>
    </location>
    <ligand>
        <name>ATP</name>
        <dbReference type="ChEBI" id="CHEBI:30616"/>
    </ligand>
</feature>
<evidence type="ECO:0000256" key="1">
    <source>
        <dbReference type="ARBA" id="ARBA00006432"/>
    </source>
</evidence>
<keyword evidence="3 6" id="KW-0547">Nucleotide-binding</keyword>
<gene>
    <name evidence="10" type="primary">acs</name>
    <name evidence="6" type="synonym">acsA</name>
    <name evidence="10" type="ORF">GCL60_06920</name>
</gene>
<feature type="binding site" evidence="6">
    <location>
        <position position="552"/>
    </location>
    <ligand>
        <name>Mg(2+)</name>
        <dbReference type="ChEBI" id="CHEBI:18420"/>
    </ligand>
</feature>
<keyword evidence="6" id="KW-0479">Metal-binding</keyword>
<protein>
    <recommendedName>
        <fullName evidence="6">Acetyl-coenzyme A synthetase</fullName>
        <shortName evidence="6">AcCoA synthetase</shortName>
        <shortName evidence="6">Acs</shortName>
        <ecNumber evidence="6">6.2.1.1</ecNumber>
    </recommendedName>
    <alternativeName>
        <fullName evidence="6">Acetate--CoA ligase</fullName>
    </alternativeName>
    <alternativeName>
        <fullName evidence="6">Acyl-activating enzyme</fullName>
    </alternativeName>
</protein>
<feature type="domain" description="AMP-dependent synthetase/ligase" evidence="7">
    <location>
        <begin position="100"/>
        <end position="480"/>
    </location>
</feature>
<evidence type="ECO:0000259" key="7">
    <source>
        <dbReference type="Pfam" id="PF00501"/>
    </source>
</evidence>
<dbReference type="EC" id="6.2.1.1" evidence="6"/>
<dbReference type="CDD" id="cd05966">
    <property type="entry name" value="ACS"/>
    <property type="match status" value="1"/>
</dbReference>
<dbReference type="SUPFAM" id="SSF56801">
    <property type="entry name" value="Acetyl-CoA synthetase-like"/>
    <property type="match status" value="1"/>
</dbReference>
<dbReference type="OrthoDB" id="9803968at2"/>
<dbReference type="GO" id="GO:0046872">
    <property type="term" value="F:metal ion binding"/>
    <property type="evidence" value="ECO:0007669"/>
    <property type="project" value="UniProtKB-KW"/>
</dbReference>
<feature type="binding site" evidence="6">
    <location>
        <position position="321"/>
    </location>
    <ligand>
        <name>CoA</name>
        <dbReference type="ChEBI" id="CHEBI:57287"/>
    </ligand>
</feature>
<feature type="binding site" evidence="6">
    <location>
        <position position="536"/>
    </location>
    <ligand>
        <name>ATP</name>
        <dbReference type="ChEBI" id="CHEBI:30616"/>
    </ligand>
</feature>
<dbReference type="PANTHER" id="PTHR24095">
    <property type="entry name" value="ACETYL-COENZYME A SYNTHETASE"/>
    <property type="match status" value="1"/>
</dbReference>
<keyword evidence="11" id="KW-1185">Reference proteome</keyword>
<feature type="modified residue" description="N6-acetyllysine" evidence="6">
    <location>
        <position position="619"/>
    </location>
</feature>
<dbReference type="EMBL" id="WFLM01000002">
    <property type="protein sequence ID" value="KAB8039989.1"/>
    <property type="molecule type" value="Genomic_DNA"/>
</dbReference>
<evidence type="ECO:0000256" key="2">
    <source>
        <dbReference type="ARBA" id="ARBA00022598"/>
    </source>
</evidence>
<evidence type="ECO:0000256" key="5">
    <source>
        <dbReference type="ARBA" id="ARBA00022990"/>
    </source>
</evidence>
<dbReference type="GO" id="GO:0003987">
    <property type="term" value="F:acetate-CoA ligase activity"/>
    <property type="evidence" value="ECO:0007669"/>
    <property type="project" value="UniProtKB-UniRule"/>
</dbReference>
<name>A0A6N6VW51_9BACT</name>